<dbReference type="Gene3D" id="1.20.1260.20">
    <property type="entry name" value="PPE superfamily"/>
    <property type="match status" value="1"/>
</dbReference>
<dbReference type="InterPro" id="IPR038332">
    <property type="entry name" value="PPE_sf"/>
</dbReference>
<gene>
    <name evidence="4" type="ORF">MAAFP003_53</name>
</gene>
<evidence type="ECO:0000259" key="2">
    <source>
        <dbReference type="Pfam" id="PF18625"/>
    </source>
</evidence>
<proteinExistence type="predicted"/>
<sequence>MTQPQTLSVEYEELMARADELEAPIPGLPTENPQAPCVLPMVITAAAQLALSADNMRIYLEAGQREWEALAESLRNAAKAYEEVDTGAAVAVDGGDESVSAVTTGTQMKSIAPPPLTDTQIAAAGEEAPYRDVKEAAQEISEPDQGAGFTSFADAWTAYQRALLEAAYRFRPFESWEGDARYAVEANFDQQRAWLYQMADLCGLMATQARGVVSTQSWALPEHPTVQQVEDLDYLWYQWQTTYPWKMQWSDLKPVLEEEYAALQERSEQVLGEYEQRAALPLPPISPPMAPAAGAVVPPIDPGAYDVGPGTETPYSDSPYGELPTAENRSELGAMPAAETAATPTDATPGSAPTAVPDPSKAAGMKPASAGGAGIPPLRSVPLMPLQAPAEGGGGLRPAPAALTPAALGRVMPGGAGAMGAGGMGVPPMGAHGGQGQQAGKGKRRQADASIYTENRAWTEAILGRRRPKDAADH</sequence>
<accession>A0A2K4Y3N0</accession>
<feature type="compositionally biased region" description="Gly residues" evidence="1">
    <location>
        <begin position="429"/>
        <end position="439"/>
    </location>
</feature>
<feature type="region of interest" description="Disordered" evidence="1">
    <location>
        <begin position="429"/>
        <end position="453"/>
    </location>
</feature>
<feature type="domain" description="ESX-1 secretion-associated protein EspB PE" evidence="2">
    <location>
        <begin position="12"/>
        <end position="86"/>
    </location>
</feature>
<evidence type="ECO:0000313" key="5">
    <source>
        <dbReference type="Proteomes" id="UP000236318"/>
    </source>
</evidence>
<organism evidence="4 5">
    <name type="scientific">Mycobacterium ahvazicum</name>
    <dbReference type="NCBI Taxonomy" id="1964395"/>
    <lineage>
        <taxon>Bacteria</taxon>
        <taxon>Bacillati</taxon>
        <taxon>Actinomycetota</taxon>
        <taxon>Actinomycetes</taxon>
        <taxon>Mycobacteriales</taxon>
        <taxon>Mycobacteriaceae</taxon>
        <taxon>Mycobacterium</taxon>
        <taxon>Mycobacterium simiae complex</taxon>
    </lineage>
</organism>
<reference evidence="4" key="1">
    <citation type="submission" date="2018-01" db="EMBL/GenBank/DDBJ databases">
        <authorList>
            <consortium name="Urmite Genomes"/>
        </authorList>
    </citation>
    <scope>NUCLEOTIDE SEQUENCE [LARGE SCALE GENOMIC DNA]</scope>
    <source>
        <strain evidence="4">AFP003</strain>
    </source>
</reference>
<keyword evidence="5" id="KW-1185">Reference proteome</keyword>
<dbReference type="RefSeq" id="WP_096283394.1">
    <property type="nucleotide sequence ID" value="NZ_FXEG02000001.1"/>
</dbReference>
<dbReference type="OrthoDB" id="4753912at2"/>
<dbReference type="Proteomes" id="UP000236318">
    <property type="component" value="Unassembled WGS sequence"/>
</dbReference>
<evidence type="ECO:0000256" key="1">
    <source>
        <dbReference type="SAM" id="MobiDB-lite"/>
    </source>
</evidence>
<comment type="caution">
    <text evidence="4">The sequence shown here is derived from an EMBL/GenBank/DDBJ whole genome shotgun (WGS) entry which is preliminary data.</text>
</comment>
<dbReference type="InterPro" id="IPR054056">
    <property type="entry name" value="EspB_PPE"/>
</dbReference>
<feature type="compositionally biased region" description="Low complexity" evidence="1">
    <location>
        <begin position="334"/>
        <end position="355"/>
    </location>
</feature>
<evidence type="ECO:0000259" key="3">
    <source>
        <dbReference type="Pfam" id="PF21856"/>
    </source>
</evidence>
<dbReference type="InterPro" id="IPR041275">
    <property type="entry name" value="EspB_PE"/>
</dbReference>
<dbReference type="AlphaFoldDB" id="A0A2K4Y3N0"/>
<feature type="region of interest" description="Disordered" evidence="1">
    <location>
        <begin position="304"/>
        <end position="376"/>
    </location>
</feature>
<protein>
    <submittedName>
        <fullName evidence="4">Secretion protein EspB</fullName>
    </submittedName>
</protein>
<dbReference type="Pfam" id="PF21856">
    <property type="entry name" value="EspB_PPE"/>
    <property type="match status" value="1"/>
</dbReference>
<dbReference type="Pfam" id="PF18625">
    <property type="entry name" value="EspB_PE"/>
    <property type="match status" value="1"/>
</dbReference>
<feature type="domain" description="ESX-1 secretion-associated protein EspB PPE" evidence="3">
    <location>
        <begin position="130"/>
        <end position="293"/>
    </location>
</feature>
<dbReference type="EMBL" id="FXEG02000001">
    <property type="protein sequence ID" value="SOX51393.1"/>
    <property type="molecule type" value="Genomic_DNA"/>
</dbReference>
<name>A0A2K4Y3N0_9MYCO</name>
<evidence type="ECO:0000313" key="4">
    <source>
        <dbReference type="EMBL" id="SOX51393.1"/>
    </source>
</evidence>